<dbReference type="Gene3D" id="2.60.470.10">
    <property type="entry name" value="Acid-sensing ion channels like domains"/>
    <property type="match status" value="1"/>
</dbReference>
<dbReference type="InterPro" id="IPR001873">
    <property type="entry name" value="ENaC"/>
</dbReference>
<accession>A0A8X6WI79</accession>
<dbReference type="PRINTS" id="PR01078">
    <property type="entry name" value="AMINACHANNEL"/>
</dbReference>
<name>A0A8X6WI79_TRICX</name>
<keyword evidence="8 12" id="KW-0406">Ion transport</keyword>
<evidence type="ECO:0000256" key="6">
    <source>
        <dbReference type="ARBA" id="ARBA00022989"/>
    </source>
</evidence>
<dbReference type="Proteomes" id="UP000887159">
    <property type="component" value="Unassembled WGS sequence"/>
</dbReference>
<keyword evidence="3 12" id="KW-0813">Transport</keyword>
<evidence type="ECO:0000256" key="5">
    <source>
        <dbReference type="ARBA" id="ARBA00022692"/>
    </source>
</evidence>
<dbReference type="EMBL" id="BMAU01021422">
    <property type="protein sequence ID" value="GFY34361.1"/>
    <property type="molecule type" value="Genomic_DNA"/>
</dbReference>
<evidence type="ECO:0000256" key="1">
    <source>
        <dbReference type="ARBA" id="ARBA00004141"/>
    </source>
</evidence>
<keyword evidence="14" id="KW-1185">Reference proteome</keyword>
<keyword evidence="11 12" id="KW-0407">Ion channel</keyword>
<evidence type="ECO:0000256" key="8">
    <source>
        <dbReference type="ARBA" id="ARBA00023065"/>
    </source>
</evidence>
<evidence type="ECO:0000256" key="7">
    <source>
        <dbReference type="ARBA" id="ARBA00023053"/>
    </source>
</evidence>
<keyword evidence="4 12" id="KW-0894">Sodium channel</keyword>
<dbReference type="AlphaFoldDB" id="A0A8X6WI79"/>
<sequence length="577" mass="66087">MGENDVKASEISKRPTRSGSYGGLRIPCRQLVSFTVELFSCSFNTEEVDEKLITVENNPGNMYDNSTQKGSKKHRRIFVLDEDGNKGDSETSYAPEKPHTNSNIYNNIYSSYDMDEGIADMNAKTSGDDVILRKRVTNLNRNENGDEERQPLNYSELTSSFFKKSSIYALNQIGNSNTTRRKVFWAFILIGGLVGCCSQVYRYLNAYYEYPVVINIDSKNLFRQKFPGVTICNLNNVQRDYYDCVLRKLDHDSCSSSTVPVPESLREAVTWDTPFCFEENDDTTLSEEFLERIQFQSLYLSLDNTSRFHYGHQSKDFIISCSFNGEECSHSDFSLYLDDMYGNCFTFNKANNSKPPLKTSFVGPNSGLMLELDVKSDDYIWLTKSVGARVVIHDPYQKPTPQDQGINVSPGFETTLGLSKVVMKRMPYPYKDKCKDYEGFCNYDNVTELCCVYQGQKDYGLDVTCECPLECESVSFDLKISSGVWPAKVENLDSVYREQTIEAVRENMIKVRIYFDTLEQLTYEQKAMFEDSEVLSQVGGQMGLWLGLSLAAMFECLENIVLLWHYRKQNSRENIER</sequence>
<evidence type="ECO:0000256" key="9">
    <source>
        <dbReference type="ARBA" id="ARBA00023136"/>
    </source>
</evidence>
<comment type="similarity">
    <text evidence="2 12">Belongs to the amiloride-sensitive sodium channel (TC 1.A.6) family.</text>
</comment>
<evidence type="ECO:0000256" key="10">
    <source>
        <dbReference type="ARBA" id="ARBA00023201"/>
    </source>
</evidence>
<evidence type="ECO:0000313" key="13">
    <source>
        <dbReference type="EMBL" id="GFY34361.1"/>
    </source>
</evidence>
<reference evidence="13" key="1">
    <citation type="submission" date="2020-08" db="EMBL/GenBank/DDBJ databases">
        <title>Multicomponent nature underlies the extraordinary mechanical properties of spider dragline silk.</title>
        <authorList>
            <person name="Kono N."/>
            <person name="Nakamura H."/>
            <person name="Mori M."/>
            <person name="Yoshida Y."/>
            <person name="Ohtoshi R."/>
            <person name="Malay A.D."/>
            <person name="Moran D.A.P."/>
            <person name="Tomita M."/>
            <person name="Numata K."/>
            <person name="Arakawa K."/>
        </authorList>
    </citation>
    <scope>NUCLEOTIDE SEQUENCE</scope>
</reference>
<keyword evidence="7" id="KW-0915">Sodium</keyword>
<dbReference type="Pfam" id="PF00858">
    <property type="entry name" value="ASC"/>
    <property type="match status" value="1"/>
</dbReference>
<comment type="caution">
    <text evidence="13">The sequence shown here is derived from an EMBL/GenBank/DDBJ whole genome shotgun (WGS) entry which is preliminary data.</text>
</comment>
<dbReference type="GO" id="GO:0005886">
    <property type="term" value="C:plasma membrane"/>
    <property type="evidence" value="ECO:0007669"/>
    <property type="project" value="TreeGrafter"/>
</dbReference>
<proteinExistence type="inferred from homology"/>
<comment type="subcellular location">
    <subcellularLocation>
        <location evidence="1">Membrane</location>
        <topology evidence="1">Multi-pass membrane protein</topology>
    </subcellularLocation>
</comment>
<evidence type="ECO:0000313" key="14">
    <source>
        <dbReference type="Proteomes" id="UP000887159"/>
    </source>
</evidence>
<evidence type="ECO:0000256" key="11">
    <source>
        <dbReference type="ARBA" id="ARBA00023303"/>
    </source>
</evidence>
<keyword evidence="6" id="KW-1133">Transmembrane helix</keyword>
<keyword evidence="10 12" id="KW-0739">Sodium transport</keyword>
<evidence type="ECO:0000256" key="12">
    <source>
        <dbReference type="RuleBase" id="RU000679"/>
    </source>
</evidence>
<dbReference type="GO" id="GO:0015280">
    <property type="term" value="F:ligand-gated sodium channel activity"/>
    <property type="evidence" value="ECO:0007669"/>
    <property type="project" value="TreeGrafter"/>
</dbReference>
<keyword evidence="9" id="KW-0472">Membrane</keyword>
<dbReference type="PANTHER" id="PTHR11690">
    <property type="entry name" value="AMILORIDE-SENSITIVE SODIUM CHANNEL-RELATED"/>
    <property type="match status" value="1"/>
</dbReference>
<evidence type="ECO:0000256" key="2">
    <source>
        <dbReference type="ARBA" id="ARBA00007193"/>
    </source>
</evidence>
<evidence type="ECO:0000256" key="4">
    <source>
        <dbReference type="ARBA" id="ARBA00022461"/>
    </source>
</evidence>
<organism evidence="13 14">
    <name type="scientific">Trichonephila clavipes</name>
    <name type="common">Golden silk orbweaver</name>
    <name type="synonym">Nephila clavipes</name>
    <dbReference type="NCBI Taxonomy" id="2585209"/>
    <lineage>
        <taxon>Eukaryota</taxon>
        <taxon>Metazoa</taxon>
        <taxon>Ecdysozoa</taxon>
        <taxon>Arthropoda</taxon>
        <taxon>Chelicerata</taxon>
        <taxon>Arachnida</taxon>
        <taxon>Araneae</taxon>
        <taxon>Araneomorphae</taxon>
        <taxon>Entelegynae</taxon>
        <taxon>Araneoidea</taxon>
        <taxon>Nephilidae</taxon>
        <taxon>Trichonephila</taxon>
    </lineage>
</organism>
<evidence type="ECO:0000256" key="3">
    <source>
        <dbReference type="ARBA" id="ARBA00022448"/>
    </source>
</evidence>
<protein>
    <submittedName>
        <fullName evidence="13">Acid-sensing ion channel 2</fullName>
    </submittedName>
</protein>
<dbReference type="PANTHER" id="PTHR11690:SF248">
    <property type="entry name" value="PICKPOCKET 17, ISOFORM A"/>
    <property type="match status" value="1"/>
</dbReference>
<gene>
    <name evidence="13" type="primary">Asic2</name>
    <name evidence="13" type="ORF">TNCV_2506641</name>
</gene>
<keyword evidence="5 12" id="KW-0812">Transmembrane</keyword>